<dbReference type="Proteomes" id="UP001162164">
    <property type="component" value="Unassembled WGS sequence"/>
</dbReference>
<keyword evidence="1" id="KW-0443">Lipid metabolism</keyword>
<comment type="similarity">
    <text evidence="1">Belongs to the fatty acyl-CoA reductase family.</text>
</comment>
<comment type="caution">
    <text evidence="3">The sequence shown here is derived from an EMBL/GenBank/DDBJ whole genome shotgun (WGS) entry which is preliminary data.</text>
</comment>
<protein>
    <recommendedName>
        <fullName evidence="1">Fatty acyl-CoA reductase</fullName>
        <ecNumber evidence="1">1.2.1.84</ecNumber>
    </recommendedName>
</protein>
<gene>
    <name evidence="3" type="ORF">NQ317_013509</name>
</gene>
<name>A0ABQ9JXZ0_9CUCU</name>
<evidence type="ECO:0000313" key="4">
    <source>
        <dbReference type="Proteomes" id="UP001162164"/>
    </source>
</evidence>
<keyword evidence="4" id="KW-1185">Reference proteome</keyword>
<dbReference type="InterPro" id="IPR026055">
    <property type="entry name" value="FAR"/>
</dbReference>
<dbReference type="PANTHER" id="PTHR11011:SF60">
    <property type="entry name" value="FATTY ACYL-COA REDUCTASE-RELATED"/>
    <property type="match status" value="1"/>
</dbReference>
<dbReference type="CDD" id="cd05236">
    <property type="entry name" value="FAR-N_SDR_e"/>
    <property type="match status" value="1"/>
</dbReference>
<keyword evidence="1" id="KW-0444">Lipid biosynthesis</keyword>
<sequence length="406" mass="45987">MGRREDEIEKVIEEFNRVDDSVDIDESDLTPIQEFYKDATVLVTGCTGFLGHVLLEKLLRSCPVSRIYVLVRKKRGKELETRLDEMFTDKVFQRVADQRFKVVAIEGDCEGPNLGISGEDRDTLIKEVDMVFHVAATVRFDEKLKTAICINVRAVRDLLRLARQMPRLKSFVHVSTIYCNCTRDVIAEEIYPPVANYEGVISMVETLREEVLDKITPTLLGKYPNTYTYSKQIAEDVVKREGEGCLLQFTVQQLVRHFCSIVKSILPNKEPIRGWINNLYGPTGVVVGTGAGFIRVVHINNSITANVIPVDICVNSLLAVAWEAAENFKKAKEERSDFKLTTYNCESSTENVRHSDVRVSESNSADHLGIFHEAIVLHWGLRAVNQKHLVLQLHFGEELHLVGDLQ</sequence>
<dbReference type="Pfam" id="PF07993">
    <property type="entry name" value="NAD_binding_4"/>
    <property type="match status" value="1"/>
</dbReference>
<organism evidence="3 4">
    <name type="scientific">Molorchus minor</name>
    <dbReference type="NCBI Taxonomy" id="1323400"/>
    <lineage>
        <taxon>Eukaryota</taxon>
        <taxon>Metazoa</taxon>
        <taxon>Ecdysozoa</taxon>
        <taxon>Arthropoda</taxon>
        <taxon>Hexapoda</taxon>
        <taxon>Insecta</taxon>
        <taxon>Pterygota</taxon>
        <taxon>Neoptera</taxon>
        <taxon>Endopterygota</taxon>
        <taxon>Coleoptera</taxon>
        <taxon>Polyphaga</taxon>
        <taxon>Cucujiformia</taxon>
        <taxon>Chrysomeloidea</taxon>
        <taxon>Cerambycidae</taxon>
        <taxon>Lamiinae</taxon>
        <taxon>Monochamini</taxon>
        <taxon>Molorchus</taxon>
    </lineage>
</organism>
<dbReference type="Gene3D" id="3.40.50.720">
    <property type="entry name" value="NAD(P)-binding Rossmann-like Domain"/>
    <property type="match status" value="1"/>
</dbReference>
<evidence type="ECO:0000256" key="1">
    <source>
        <dbReference type="RuleBase" id="RU363097"/>
    </source>
</evidence>
<proteinExistence type="inferred from homology"/>
<dbReference type="PANTHER" id="PTHR11011">
    <property type="entry name" value="MALE STERILITY PROTEIN 2-RELATED"/>
    <property type="match status" value="1"/>
</dbReference>
<evidence type="ECO:0000259" key="2">
    <source>
        <dbReference type="Pfam" id="PF07993"/>
    </source>
</evidence>
<comment type="function">
    <text evidence="1">Catalyzes the reduction of fatty acyl-CoA to fatty alcohols.</text>
</comment>
<dbReference type="InterPro" id="IPR036291">
    <property type="entry name" value="NAD(P)-bd_dom_sf"/>
</dbReference>
<comment type="catalytic activity">
    <reaction evidence="1">
        <text>a long-chain fatty acyl-CoA + 2 NADPH + 2 H(+) = a long-chain primary fatty alcohol + 2 NADP(+) + CoA</text>
        <dbReference type="Rhea" id="RHEA:52716"/>
        <dbReference type="ChEBI" id="CHEBI:15378"/>
        <dbReference type="ChEBI" id="CHEBI:57287"/>
        <dbReference type="ChEBI" id="CHEBI:57783"/>
        <dbReference type="ChEBI" id="CHEBI:58349"/>
        <dbReference type="ChEBI" id="CHEBI:77396"/>
        <dbReference type="ChEBI" id="CHEBI:83139"/>
        <dbReference type="EC" id="1.2.1.84"/>
    </reaction>
</comment>
<feature type="non-terminal residue" evidence="3">
    <location>
        <position position="406"/>
    </location>
</feature>
<evidence type="ECO:0000313" key="3">
    <source>
        <dbReference type="EMBL" id="KAJ8982207.1"/>
    </source>
</evidence>
<dbReference type="EMBL" id="JAPWTJ010000139">
    <property type="protein sequence ID" value="KAJ8982207.1"/>
    <property type="molecule type" value="Genomic_DNA"/>
</dbReference>
<dbReference type="SUPFAM" id="SSF51735">
    <property type="entry name" value="NAD(P)-binding Rossmann-fold domains"/>
    <property type="match status" value="1"/>
</dbReference>
<keyword evidence="1" id="KW-0560">Oxidoreductase</keyword>
<dbReference type="InterPro" id="IPR013120">
    <property type="entry name" value="FAR_NAD-bd"/>
</dbReference>
<dbReference type="EC" id="1.2.1.84" evidence="1"/>
<feature type="domain" description="Thioester reductase (TE)" evidence="2">
    <location>
        <begin position="43"/>
        <end position="316"/>
    </location>
</feature>
<reference evidence="3" key="1">
    <citation type="journal article" date="2023" name="Insect Mol. Biol.">
        <title>Genome sequencing provides insights into the evolution of gene families encoding plant cell wall-degrading enzymes in longhorned beetles.</title>
        <authorList>
            <person name="Shin N.R."/>
            <person name="Okamura Y."/>
            <person name="Kirsch R."/>
            <person name="Pauchet Y."/>
        </authorList>
    </citation>
    <scope>NUCLEOTIDE SEQUENCE</scope>
    <source>
        <strain evidence="3">MMC_N1</strain>
    </source>
</reference>
<keyword evidence="1" id="KW-0521">NADP</keyword>
<accession>A0ABQ9JXZ0</accession>